<proteinExistence type="inferred from homology"/>
<evidence type="ECO:0000256" key="5">
    <source>
        <dbReference type="ARBA" id="ARBA00022844"/>
    </source>
</evidence>
<evidence type="ECO:0000313" key="8">
    <source>
        <dbReference type="EMBL" id="XBU06734.1"/>
    </source>
</evidence>
<dbReference type="InterPro" id="IPR004219">
    <property type="entry name" value="TTvirus_Unk"/>
</dbReference>
<organism evidence="8">
    <name type="scientific">Betatorquevirus homini19</name>
    <dbReference type="NCBI Taxonomy" id="3052006"/>
    <lineage>
        <taxon>Viruses</taxon>
        <taxon>Monodnaviria</taxon>
        <taxon>Shotokuvirae</taxon>
        <taxon>Commensaviricota</taxon>
        <taxon>Cardeaviricetes</taxon>
        <taxon>Sanitavirales</taxon>
        <taxon>Anelloviridae</taxon>
        <taxon>Betatorquevirus</taxon>
    </lineage>
</organism>
<feature type="compositionally biased region" description="Polar residues" evidence="7">
    <location>
        <begin position="603"/>
        <end position="615"/>
    </location>
</feature>
<evidence type="ECO:0000256" key="6">
    <source>
        <dbReference type="RuleBase" id="RU361230"/>
    </source>
</evidence>
<dbReference type="Pfam" id="PF02956">
    <property type="entry name" value="TT_ORF1"/>
    <property type="match status" value="1"/>
</dbReference>
<feature type="compositionally biased region" description="Acidic residues" evidence="7">
    <location>
        <begin position="620"/>
        <end position="630"/>
    </location>
</feature>
<keyword evidence="5 6" id="KW-0946">Virion</keyword>
<keyword evidence="3 6" id="KW-1140">T=1 icosahedral capsid protein</keyword>
<evidence type="ECO:0000256" key="4">
    <source>
        <dbReference type="ARBA" id="ARBA00022561"/>
    </source>
</evidence>
<evidence type="ECO:0000256" key="7">
    <source>
        <dbReference type="SAM" id="MobiDB-lite"/>
    </source>
</evidence>
<evidence type="ECO:0000256" key="3">
    <source>
        <dbReference type="ARBA" id="ARBA00022431"/>
    </source>
</evidence>
<comment type="similarity">
    <text evidence="2 6">Belongs to the anelloviridae capsid protein family.</text>
</comment>
<evidence type="ECO:0000256" key="1">
    <source>
        <dbReference type="ARBA" id="ARBA00004328"/>
    </source>
</evidence>
<accession>A0AAU7STJ9</accession>
<reference evidence="8" key="1">
    <citation type="submission" date="2024-05" db="EMBL/GenBank/DDBJ databases">
        <authorList>
            <person name="Laubscher F."/>
            <person name="Chudzinski V."/>
            <person name="Cordey S."/>
            <person name="Hosszu-Fellous K."/>
            <person name="Kaiser L."/>
        </authorList>
    </citation>
    <scope>NUCLEOTIDE SEQUENCE</scope>
    <source>
        <strain evidence="8">1203D4-288</strain>
    </source>
</reference>
<protein>
    <recommendedName>
        <fullName evidence="6">Capsid protein</fullName>
    </recommendedName>
</protein>
<feature type="region of interest" description="Disordered" evidence="7">
    <location>
        <begin position="603"/>
        <end position="633"/>
    </location>
</feature>
<evidence type="ECO:0000256" key="2">
    <source>
        <dbReference type="ARBA" id="ARBA00006131"/>
    </source>
</evidence>
<sequence length="660" mass="78210">MPYYRRRRWNWNPYTRWRRRYWRRRPRKTFRRRHFRRRRHPRVRRKFTYLKLKDWQPKTIRKCCIKGMHPLFLASAGTISRNYRMYEHSFTPPNWPTGGGFSVTKYNLDGLFEQHSLNRNWWTASNQTLPLVRYLGCKLKFYQSWSADYVVNWFNHYPMTATQLLYESCQPSLMMMNKNKLIVPSKLTQHRKRPYVTLRLPPPSQMSNRWFFARDLAKVGLAMITVSCCSLDNYYIGSHQQSNNVSFISLNTYFWQKHNFQQPSITGYSPYTSGTIEKHIWFTPQTQQVEKLTPKDFILLATTKENQNGQHISQSNKNTYFTNHKLWGNPFKHDYFTGASKLYISTKSWTEITAQMTETEKLIPAGLLTEPSNPLTNICRYAPDRDTGQGNKMYLKSTIRDESGWEPPTDEELIAEGFPIWILAFGFLDWHKKLGTATNLDRSWVVVIESDFINPKLPYYIPLDQYFYEGVSPYEKLDEGHINFEDEKNWFPCTKYQQETLNNLASCGPGIHRFGDRKSIEGKLKYNFYFKFGGCAPKMDTIRDPTKQEVYPIPNCQHSTYSLQNPSMPPESLLWQFDVYKDILTTKAAKRIRKDFSSKKTVFTDQSAMQPTTSATTENDSSEETPDSEEETKTLLLKYKQQRRKRKWLEQQLQQLAYQP</sequence>
<keyword evidence="4 6" id="KW-0167">Capsid protein</keyword>
<name>A0AAU7STJ9_9VIRU</name>
<dbReference type="EMBL" id="PP857187">
    <property type="protein sequence ID" value="XBU06734.1"/>
    <property type="molecule type" value="Genomic_DNA"/>
</dbReference>
<comment type="subcellular location">
    <subcellularLocation>
        <location evidence="1 6">Virion</location>
    </subcellularLocation>
</comment>
<comment type="function">
    <text evidence="6">Self-assembles to form an icosahedral capsid.</text>
</comment>
<dbReference type="GO" id="GO:0039615">
    <property type="term" value="C:T=1 icosahedral viral capsid"/>
    <property type="evidence" value="ECO:0007669"/>
    <property type="project" value="UniProtKB-UniRule"/>
</dbReference>